<protein>
    <submittedName>
        <fullName evidence="3">Protein CASP-like</fullName>
    </submittedName>
</protein>
<feature type="compositionally biased region" description="Basic and acidic residues" evidence="1">
    <location>
        <begin position="146"/>
        <end position="156"/>
    </location>
</feature>
<feature type="region of interest" description="Disordered" evidence="1">
    <location>
        <begin position="541"/>
        <end position="574"/>
    </location>
</feature>
<keyword evidence="2" id="KW-1185">Reference proteome</keyword>
<evidence type="ECO:0000313" key="2">
    <source>
        <dbReference type="Proteomes" id="UP000694865"/>
    </source>
</evidence>
<gene>
    <name evidence="3" type="primary">LOC102805389</name>
</gene>
<feature type="region of interest" description="Disordered" evidence="1">
    <location>
        <begin position="134"/>
        <end position="202"/>
    </location>
</feature>
<organism evidence="2 3">
    <name type="scientific">Saccoglossus kowalevskii</name>
    <name type="common">Acorn worm</name>
    <dbReference type="NCBI Taxonomy" id="10224"/>
    <lineage>
        <taxon>Eukaryota</taxon>
        <taxon>Metazoa</taxon>
        <taxon>Hemichordata</taxon>
        <taxon>Enteropneusta</taxon>
        <taxon>Harrimaniidae</taxon>
        <taxon>Saccoglossus</taxon>
    </lineage>
</organism>
<feature type="compositionally biased region" description="Low complexity" evidence="1">
    <location>
        <begin position="90"/>
        <end position="100"/>
    </location>
</feature>
<sequence>MAGGRKRGRVKKQEKDKDEDKKQEQSVGQVVEEGPLNKMSKLSTKRKDTGGASKNGNQLYKQQKETDDGHDKCKTLEPTLQHDQNSDEFSLSQCPSSQLPLSQAAKFVPSFGKRKKPLAATQNKMPPKCDILQEVSSTELEETETDADKMSSEKHAYTSGMIKESVLEKEKSNIEKEKSSVLDNEQSYEDHQNTCSQETNDGKMLQDTVVAISDSIELKAESTLQTKQNKDDKTKLLSEKEAKDTVDVADVKNYDTFSILKSDKIDCSDQEANIQIVNEGTGTIKHGAHIYVDELYTPKGNKNDISVSEEIKSSPLFEAVCKLEEEMSNTVKVTDSLIGNECSVTPPEVIDPKQSINNNKTDKVSTEQLKIGFPNTDVDFVAECSETGDRNTTVQETVDKLRECDKDMKNDESMAKTSAEEDHGEPKLEDQSRGGIITSLLGASNVTCSESTNNMQVVDDFTDITDSQLCMIEEDWQTTSKSETTNTEQGSVRKTREPLYVSMPTKFSLPDEDKGTKMAQGLIQELTSLNRMVLNAKREMEAVKKQRQQRLKRSTNQKPSTTSKGYGASSSSFI</sequence>
<dbReference type="Proteomes" id="UP000694865">
    <property type="component" value="Unplaced"/>
</dbReference>
<feature type="compositionally biased region" description="Basic and acidic residues" evidence="1">
    <location>
        <begin position="62"/>
        <end position="75"/>
    </location>
</feature>
<feature type="compositionally biased region" description="Basic residues" evidence="1">
    <location>
        <begin position="545"/>
        <end position="555"/>
    </location>
</feature>
<feature type="compositionally biased region" description="Polar residues" evidence="1">
    <location>
        <begin position="556"/>
        <end position="574"/>
    </location>
</feature>
<feature type="compositionally biased region" description="Basic residues" evidence="1">
    <location>
        <begin position="1"/>
        <end position="10"/>
    </location>
</feature>
<evidence type="ECO:0000256" key="1">
    <source>
        <dbReference type="SAM" id="MobiDB-lite"/>
    </source>
</evidence>
<evidence type="ECO:0000313" key="3">
    <source>
        <dbReference type="RefSeq" id="XP_006818778.1"/>
    </source>
</evidence>
<name>A0ABM0MFI7_SACKO</name>
<feature type="region of interest" description="Disordered" evidence="1">
    <location>
        <begin position="407"/>
        <end position="431"/>
    </location>
</feature>
<feature type="compositionally biased region" description="Basic and acidic residues" evidence="1">
    <location>
        <begin position="11"/>
        <end position="24"/>
    </location>
</feature>
<feature type="compositionally biased region" description="Basic and acidic residues" evidence="1">
    <location>
        <begin position="165"/>
        <end position="180"/>
    </location>
</feature>
<proteinExistence type="predicted"/>
<feature type="region of interest" description="Disordered" evidence="1">
    <location>
        <begin position="1"/>
        <end position="100"/>
    </location>
</feature>
<dbReference type="RefSeq" id="XP_006818778.1">
    <property type="nucleotide sequence ID" value="XM_006818715.1"/>
</dbReference>
<reference evidence="3" key="1">
    <citation type="submission" date="2025-08" db="UniProtKB">
        <authorList>
            <consortium name="RefSeq"/>
        </authorList>
    </citation>
    <scope>IDENTIFICATION</scope>
    <source>
        <tissue evidence="3">Testes</tissue>
    </source>
</reference>
<feature type="compositionally biased region" description="Polar residues" evidence="1">
    <location>
        <begin position="52"/>
        <end position="61"/>
    </location>
</feature>
<accession>A0ABM0MFI7</accession>
<dbReference type="GeneID" id="102805389"/>